<dbReference type="PANTHER" id="PTHR33781">
    <property type="entry name" value="PROTEIN PHYTOCHROME KINASE SUBSTRATE 1-RELATED"/>
    <property type="match status" value="1"/>
</dbReference>
<gene>
    <name evidence="1" type="ORF">CASFOL_038298</name>
</gene>
<dbReference type="AlphaFoldDB" id="A0ABD3BL34"/>
<evidence type="ECO:0000313" key="1">
    <source>
        <dbReference type="EMBL" id="KAL3617977.1"/>
    </source>
</evidence>
<name>A0ABD3BL34_9LAMI</name>
<dbReference type="InterPro" id="IPR039615">
    <property type="entry name" value="PKS"/>
</dbReference>
<comment type="caution">
    <text evidence="1">The sequence shown here is derived from an EMBL/GenBank/DDBJ whole genome shotgun (WGS) entry which is preliminary data.</text>
</comment>
<reference evidence="2" key="1">
    <citation type="journal article" date="2024" name="IScience">
        <title>Strigolactones Initiate the Formation of Haustorium-like Structures in Castilleja.</title>
        <authorList>
            <person name="Buerger M."/>
            <person name="Peterson D."/>
            <person name="Chory J."/>
        </authorList>
    </citation>
    <scope>NUCLEOTIDE SEQUENCE [LARGE SCALE GENOMIC DNA]</scope>
</reference>
<dbReference type="Proteomes" id="UP001632038">
    <property type="component" value="Unassembled WGS sequence"/>
</dbReference>
<dbReference type="EMBL" id="JAVIJP010000081">
    <property type="protein sequence ID" value="KAL3617977.1"/>
    <property type="molecule type" value="Genomic_DNA"/>
</dbReference>
<sequence length="383" mass="41673">METDDISLRVASFSSYLNPAKDNSYPIKKPPPLSIKFSKPSLDSSLTNFRSDSFSYVNTAGDNFAFEIPGPVVDPTSSFTFSHEIHEVGVFNADKYFNMKLDYNNKVPENLPIIKPKTPSFCSESTSQATLLPSTKHKKTIGRKIFTGFGCKGHCFDKKSISEHIDPKLVAANKNPLLKIQSLDESRPSIEVFGSGNRFKGDIATNMERKLSMLTWDAIPKSGKTLDLTPCSSTVICDDMASEASSDLFEIDNISGSTNFPSLTISEPTCMSPNSLYAPSEASIQWSVVTASAADYSVLSDCNDSVSVAGDLVSKNNKPMNRMSKAKINEGAQKGRAGGLLGCKSYKAVDVAEKKVVCQRSNIEKGKHELGIDLNGKSKKGER</sequence>
<evidence type="ECO:0000313" key="2">
    <source>
        <dbReference type="Proteomes" id="UP001632038"/>
    </source>
</evidence>
<keyword evidence="2" id="KW-1185">Reference proteome</keyword>
<organism evidence="1 2">
    <name type="scientific">Castilleja foliolosa</name>
    <dbReference type="NCBI Taxonomy" id="1961234"/>
    <lineage>
        <taxon>Eukaryota</taxon>
        <taxon>Viridiplantae</taxon>
        <taxon>Streptophyta</taxon>
        <taxon>Embryophyta</taxon>
        <taxon>Tracheophyta</taxon>
        <taxon>Spermatophyta</taxon>
        <taxon>Magnoliopsida</taxon>
        <taxon>eudicotyledons</taxon>
        <taxon>Gunneridae</taxon>
        <taxon>Pentapetalae</taxon>
        <taxon>asterids</taxon>
        <taxon>lamiids</taxon>
        <taxon>Lamiales</taxon>
        <taxon>Orobanchaceae</taxon>
        <taxon>Pedicularideae</taxon>
        <taxon>Castillejinae</taxon>
        <taxon>Castilleja</taxon>
    </lineage>
</organism>
<proteinExistence type="predicted"/>
<protein>
    <submittedName>
        <fullName evidence="1">Uncharacterized protein</fullName>
    </submittedName>
</protein>
<dbReference type="PANTHER" id="PTHR33781:SF3">
    <property type="entry name" value="PROTEIN PHYTOCHROME KINASE SUBSTRATE 3"/>
    <property type="match status" value="1"/>
</dbReference>
<accession>A0ABD3BL34</accession>